<dbReference type="SUPFAM" id="SSF52980">
    <property type="entry name" value="Restriction endonuclease-like"/>
    <property type="match status" value="2"/>
</dbReference>
<dbReference type="InterPro" id="IPR011337">
    <property type="entry name" value="DNA_rep_MutH/RE_typeII_Sau3AI"/>
</dbReference>
<name>A0ABQ6R641_9STAP</name>
<evidence type="ECO:0000256" key="3">
    <source>
        <dbReference type="ARBA" id="ARBA00022801"/>
    </source>
</evidence>
<keyword evidence="2 5" id="KW-0255">Endonuclease</keyword>
<comment type="caution">
    <text evidence="5">The sequence shown here is derived from an EMBL/GenBank/DDBJ whole genome shotgun (WGS) entry which is preliminary data.</text>
</comment>
<dbReference type="EMBL" id="SCWC02000015">
    <property type="protein sequence ID" value="KAA1035689.1"/>
    <property type="molecule type" value="Genomic_DNA"/>
</dbReference>
<evidence type="ECO:0000256" key="1">
    <source>
        <dbReference type="ARBA" id="ARBA00022722"/>
    </source>
</evidence>
<protein>
    <submittedName>
        <fullName evidence="5">Restriction endonuclease</fullName>
    </submittedName>
</protein>
<evidence type="ECO:0000256" key="2">
    <source>
        <dbReference type="ARBA" id="ARBA00022759"/>
    </source>
</evidence>
<accession>A0ABQ6R641</accession>
<evidence type="ECO:0000259" key="4">
    <source>
        <dbReference type="SMART" id="SM00927"/>
    </source>
</evidence>
<keyword evidence="3" id="KW-0378">Hydrolase</keyword>
<keyword evidence="1" id="KW-0540">Nuclease</keyword>
<dbReference type="RefSeq" id="WP_149459948.1">
    <property type="nucleotide sequence ID" value="NZ_SCWC02000015.1"/>
</dbReference>
<evidence type="ECO:0000313" key="5">
    <source>
        <dbReference type="EMBL" id="KAA1035689.1"/>
    </source>
</evidence>
<dbReference type="CDD" id="cd22356">
    <property type="entry name" value="Sau3AI_N-like"/>
    <property type="match status" value="1"/>
</dbReference>
<proteinExistence type="predicted"/>
<organism evidence="5 6">
    <name type="scientific">Macrococcus equipercicus</name>
    <dbReference type="NCBI Taxonomy" id="69967"/>
    <lineage>
        <taxon>Bacteria</taxon>
        <taxon>Bacillati</taxon>
        <taxon>Bacillota</taxon>
        <taxon>Bacilli</taxon>
        <taxon>Bacillales</taxon>
        <taxon>Staphylococcaceae</taxon>
        <taxon>Macrococcus</taxon>
    </lineage>
</organism>
<dbReference type="SMART" id="SM00927">
    <property type="entry name" value="MutH"/>
    <property type="match status" value="1"/>
</dbReference>
<dbReference type="InterPro" id="IPR037057">
    <property type="entry name" value="DNA_rep_MutH/T2_RE_sf"/>
</dbReference>
<dbReference type="GO" id="GO:0004519">
    <property type="term" value="F:endonuclease activity"/>
    <property type="evidence" value="ECO:0007669"/>
    <property type="project" value="UniProtKB-KW"/>
</dbReference>
<evidence type="ECO:0000313" key="6">
    <source>
        <dbReference type="Proteomes" id="UP000295735"/>
    </source>
</evidence>
<dbReference type="NCBIfam" id="NF040973">
    <property type="entry name" value="restrict_Sau3AI"/>
    <property type="match status" value="1"/>
</dbReference>
<dbReference type="Proteomes" id="UP000295735">
    <property type="component" value="Unassembled WGS sequence"/>
</dbReference>
<sequence length="457" mass="52691">MQPFVYETEKELITYAKEAEGKYLYEIDKNDTLSNTNVKGKIGHIIEEGYFGYSKNSKAEADFADLNIELKATGVIRDKKKQLKAKERLVLNIINYEKEATADFFTSSYWQKNQKLLLFFYEYIQDKNKKMDAFNTQIIKVDLFQFPEEDLEIVKQDWKTINDKIRNGEAHLLSEGDTMILGACTKGATAKTVRSQPFSQIPAKQRAYSIKQGYMSTLVRKLISEEHLISITSSKEIAEKSIETVLYNKFSPYFGMSDKEIAVKEGITLSQGKARVSRLISAMLGIKGTDLSQIEEFEKFNIKFKTITQEADGRLKEHMSFENIDFKEYATVPWEDSSLKEKFESTKWLFIIFQKDLEGNKIFKDIKLWNMSGDIIDNELKRFYLQTQKILKGGVTLTGTSRGIKNNLPSAKDNPICHIRPKARNAKDKDALPDGQMITKQCFWLNKQFISRLILDK</sequence>
<gene>
    <name evidence="5" type="ORF">ERX35_011085</name>
</gene>
<dbReference type="InterPro" id="IPR011335">
    <property type="entry name" value="Restrct_endonuc-II-like"/>
</dbReference>
<dbReference type="Gene3D" id="3.40.600.10">
    <property type="entry name" value="DNA mismatch repair MutH/Restriction endonuclease, type II"/>
    <property type="match status" value="2"/>
</dbReference>
<dbReference type="Pfam" id="PF02976">
    <property type="entry name" value="MutH"/>
    <property type="match status" value="2"/>
</dbReference>
<dbReference type="CDD" id="cd22355">
    <property type="entry name" value="Sau3AI_C"/>
    <property type="match status" value="1"/>
</dbReference>
<reference evidence="5 6" key="1">
    <citation type="submission" date="2019-09" db="EMBL/GenBank/DDBJ databases">
        <authorList>
            <person name="Mazhar S."/>
            <person name="Altermann E."/>
            <person name="Hill C."/>
            <person name="Mcauliffe O."/>
        </authorList>
    </citation>
    <scope>NUCLEOTIDE SEQUENCE [LARGE SCALE GENOMIC DNA]</scope>
    <source>
        <strain evidence="5 6">ATCC 51831</strain>
    </source>
</reference>
<feature type="domain" description="DNA mismatch repair MutH/Type II restriction enzyme Sau3AI" evidence="4">
    <location>
        <begin position="51"/>
        <end position="157"/>
    </location>
</feature>
<keyword evidence="6" id="KW-1185">Reference proteome</keyword>